<dbReference type="Proteomes" id="UP000011086">
    <property type="component" value="Unassembled WGS sequence"/>
</dbReference>
<reference evidence="2" key="1">
    <citation type="journal article" date="2012" name="PLoS Genet.">
        <title>Comparative analysis of the genomes of two field isolates of the rice blast fungus Magnaporthe oryzae.</title>
        <authorList>
            <person name="Xue M."/>
            <person name="Yang J."/>
            <person name="Li Z."/>
            <person name="Hu S."/>
            <person name="Yao N."/>
            <person name="Dean R.A."/>
            <person name="Zhao W."/>
            <person name="Shen M."/>
            <person name="Zhang H."/>
            <person name="Li C."/>
            <person name="Liu L."/>
            <person name="Cao L."/>
            <person name="Xu X."/>
            <person name="Xing Y."/>
            <person name="Hsiang T."/>
            <person name="Zhang Z."/>
            <person name="Xu J.R."/>
            <person name="Peng Y.L."/>
        </authorList>
    </citation>
    <scope>NUCLEOTIDE SEQUENCE</scope>
    <source>
        <strain evidence="2">Y34</strain>
    </source>
</reference>
<accession>A0AA97NML3</accession>
<dbReference type="PANTHER" id="PTHR12069:SF0">
    <property type="entry name" value="DNA-DIRECTED RNA POLYMERASE III SUBUNIT RPC5"/>
    <property type="match status" value="1"/>
</dbReference>
<evidence type="ECO:0000313" key="2">
    <source>
        <dbReference type="EMBL" id="ELQ32892.1"/>
    </source>
</evidence>
<evidence type="ECO:0000256" key="1">
    <source>
        <dbReference type="SAM" id="MobiDB-lite"/>
    </source>
</evidence>
<dbReference type="AlphaFoldDB" id="A0AA97NML3"/>
<organism evidence="2">
    <name type="scientific">Pyricularia oryzae (strain Y34)</name>
    <name type="common">Rice blast fungus</name>
    <name type="synonym">Magnaporthe oryzae</name>
    <dbReference type="NCBI Taxonomy" id="1143189"/>
    <lineage>
        <taxon>Eukaryota</taxon>
        <taxon>Fungi</taxon>
        <taxon>Dikarya</taxon>
        <taxon>Ascomycota</taxon>
        <taxon>Pezizomycotina</taxon>
        <taxon>Sordariomycetes</taxon>
        <taxon>Sordariomycetidae</taxon>
        <taxon>Magnaporthales</taxon>
        <taxon>Pyriculariaceae</taxon>
        <taxon>Pyricularia</taxon>
    </lineage>
</organism>
<protein>
    <recommendedName>
        <fullName evidence="3">Sin-like protein conserved region-domain-containing protein</fullName>
    </recommendedName>
</protein>
<evidence type="ECO:0008006" key="3">
    <source>
        <dbReference type="Google" id="ProtNLM"/>
    </source>
</evidence>
<dbReference type="Pfam" id="PF04801">
    <property type="entry name" value="RPC5"/>
    <property type="match status" value="2"/>
</dbReference>
<dbReference type="PANTHER" id="PTHR12069">
    <property type="entry name" value="DNA-DIRECTED RNA POLYMERASES III 80 KDA POLYPEPTIDE RNA POLYMERASE III SUBUNIT 5"/>
    <property type="match status" value="1"/>
</dbReference>
<feature type="region of interest" description="Disordered" evidence="1">
    <location>
        <begin position="352"/>
        <end position="378"/>
    </location>
</feature>
<dbReference type="EMBL" id="JH793957">
    <property type="protein sequence ID" value="ELQ32892.1"/>
    <property type="molecule type" value="Genomic_DNA"/>
</dbReference>
<proteinExistence type="predicted"/>
<feature type="region of interest" description="Disordered" evidence="1">
    <location>
        <begin position="400"/>
        <end position="422"/>
    </location>
</feature>
<dbReference type="GO" id="GO:0005666">
    <property type="term" value="C:RNA polymerase III complex"/>
    <property type="evidence" value="ECO:0007669"/>
    <property type="project" value="TreeGrafter"/>
</dbReference>
<dbReference type="GO" id="GO:0042797">
    <property type="term" value="P:tRNA transcription by RNA polymerase III"/>
    <property type="evidence" value="ECO:0007669"/>
    <property type="project" value="TreeGrafter"/>
</dbReference>
<dbReference type="InterPro" id="IPR006886">
    <property type="entry name" value="RNA_pol_III_Rpc5"/>
</dbReference>
<feature type="region of interest" description="Disordered" evidence="1">
    <location>
        <begin position="1"/>
        <end position="37"/>
    </location>
</feature>
<sequence>MSSSSETPVPTPPDDPINIPSGTASPGLVGDDDDEDDPIVETYNVFLKPELPAHQQLFVLQHPNRSSPYNSAATELRLKPNSGMVELDMPLNTGSAYDKTKGVTWGKALSQVNTARSGNATMGLAGGFGVGAPPMRIAPGERRRRDREDDDIEVVGGGISSADFNEALRRDKVLRTQVLGGKMNKTGRGQTRYMVGVFSGALLSTKKTTTDTMAHPLFSVFRNVHLTPITNLGMMRPQLHHIDAKADLERATRRTEGPGSGGGGSTTAAAAAADSKAAAARAIHMTVKSAGAVESDDKHVVETMADKLRSVHMEPWRRLAYVDESTDDAWALYEESFVHRGLEAAAAVVAGEGGAEGEDKKQKGVAGADGEGEDETARLVDRVPRLKTEWDEKTLMSVISGRGIPEKTTRGGNKASAMDLDD</sequence>
<gene>
    <name evidence="2" type="ORF">OOU_Y34scaffold01018g22</name>
</gene>
<name>A0AA97NML3_PYRO3</name>